<gene>
    <name evidence="7" type="ORF">DEACI_2121</name>
</gene>
<dbReference type="FunFam" id="3.40.50.300:FF:001119">
    <property type="entry name" value="Iron-sulfur cluster carrier protein"/>
    <property type="match status" value="1"/>
</dbReference>
<dbReference type="PANTHER" id="PTHR42961:SF2">
    <property type="entry name" value="IRON-SULFUR PROTEIN NUBPL"/>
    <property type="match status" value="1"/>
</dbReference>
<dbReference type="InterPro" id="IPR044304">
    <property type="entry name" value="NUBPL-like"/>
</dbReference>
<accession>A0A8S0WNR6</accession>
<evidence type="ECO:0000256" key="5">
    <source>
        <dbReference type="ARBA" id="ARBA00023014"/>
    </source>
</evidence>
<evidence type="ECO:0000256" key="4">
    <source>
        <dbReference type="ARBA" id="ARBA00023004"/>
    </source>
</evidence>
<dbReference type="RefSeq" id="WP_240984981.1">
    <property type="nucleotide sequence ID" value="NZ_LR746496.1"/>
</dbReference>
<dbReference type="GO" id="GO:0016887">
    <property type="term" value="F:ATP hydrolysis activity"/>
    <property type="evidence" value="ECO:0007669"/>
    <property type="project" value="UniProtKB-UniRule"/>
</dbReference>
<keyword evidence="5 6" id="KW-0411">Iron-sulfur</keyword>
<dbReference type="AlphaFoldDB" id="A0A8S0WNR6"/>
<comment type="subunit">
    <text evidence="6">Homodimer.</text>
</comment>
<dbReference type="GO" id="GO:0046872">
    <property type="term" value="F:metal ion binding"/>
    <property type="evidence" value="ECO:0007669"/>
    <property type="project" value="UniProtKB-KW"/>
</dbReference>
<keyword evidence="2 6" id="KW-0547">Nucleotide-binding</keyword>
<dbReference type="CDD" id="cd02037">
    <property type="entry name" value="Mrp_NBP35"/>
    <property type="match status" value="1"/>
</dbReference>
<proteinExistence type="inferred from homology"/>
<comment type="similarity">
    <text evidence="6">Belongs to the Mrp/NBP35 ATP-binding proteins family.</text>
</comment>
<name>A0A8S0WNR6_9FIRM</name>
<dbReference type="EMBL" id="LR746496">
    <property type="protein sequence ID" value="CAA7601454.1"/>
    <property type="molecule type" value="Genomic_DNA"/>
</dbReference>
<dbReference type="GO" id="GO:0016226">
    <property type="term" value="P:iron-sulfur cluster assembly"/>
    <property type="evidence" value="ECO:0007669"/>
    <property type="project" value="InterPro"/>
</dbReference>
<evidence type="ECO:0000256" key="6">
    <source>
        <dbReference type="HAMAP-Rule" id="MF_02040"/>
    </source>
</evidence>
<dbReference type="SUPFAM" id="SSF52540">
    <property type="entry name" value="P-loop containing nucleoside triphosphate hydrolases"/>
    <property type="match status" value="1"/>
</dbReference>
<sequence>MDKQGETPDFKVKTHEMNSIHRVIGIVSGKGGVGKSLVTSMLAVLTQRKGFRVGILDADVTGPSIPKMFGITSKAAGNQYGLVPVQSRDGIRIVSVNLLLERDDMPVIWRGPILSGTVKQFWSEVIWGDLDFLFLDMPPGTGDVPLTVFQSLPLDGVIVVASPQDLVHLIVRKAYNMAKSMDIPVLGIIENMSYLRCPDCGQEIKMFGESHIETIAAELGTEVLGKMPIDPRVAELCDRGEIENMDQEYLAAAADHLVKMAEKTEANL</sequence>
<feature type="binding site" evidence="6">
    <location>
        <begin position="29"/>
        <end position="36"/>
    </location>
    <ligand>
        <name>ATP</name>
        <dbReference type="ChEBI" id="CHEBI:30616"/>
    </ligand>
</feature>
<dbReference type="HAMAP" id="MF_02040">
    <property type="entry name" value="Mrp_NBP35"/>
    <property type="match status" value="1"/>
</dbReference>
<dbReference type="PANTHER" id="PTHR42961">
    <property type="entry name" value="IRON-SULFUR PROTEIN NUBPL"/>
    <property type="match status" value="1"/>
</dbReference>
<reference evidence="7" key="1">
    <citation type="submission" date="2020-01" db="EMBL/GenBank/DDBJ databases">
        <authorList>
            <person name="Hornung B."/>
        </authorList>
    </citation>
    <scope>NUCLEOTIDE SEQUENCE</scope>
    <source>
        <strain evidence="7">PacBioINE</strain>
    </source>
</reference>
<dbReference type="Proteomes" id="UP000836597">
    <property type="component" value="Chromosome"/>
</dbReference>
<evidence type="ECO:0000256" key="1">
    <source>
        <dbReference type="ARBA" id="ARBA00022723"/>
    </source>
</evidence>
<evidence type="ECO:0000256" key="2">
    <source>
        <dbReference type="ARBA" id="ARBA00022741"/>
    </source>
</evidence>
<dbReference type="GO" id="GO:0005524">
    <property type="term" value="F:ATP binding"/>
    <property type="evidence" value="ECO:0007669"/>
    <property type="project" value="UniProtKB-UniRule"/>
</dbReference>
<keyword evidence="6 7" id="KW-0378">Hydrolase</keyword>
<dbReference type="InterPro" id="IPR033756">
    <property type="entry name" value="YlxH/NBP35"/>
</dbReference>
<evidence type="ECO:0000256" key="3">
    <source>
        <dbReference type="ARBA" id="ARBA00022840"/>
    </source>
</evidence>
<dbReference type="InterPro" id="IPR019591">
    <property type="entry name" value="Mrp/NBP35_ATP-bd"/>
</dbReference>
<protein>
    <recommendedName>
        <fullName evidence="6">Iron-sulfur cluster carrier protein</fullName>
    </recommendedName>
</protein>
<dbReference type="InterPro" id="IPR027417">
    <property type="entry name" value="P-loop_NTPase"/>
</dbReference>
<dbReference type="GO" id="GO:0051539">
    <property type="term" value="F:4 iron, 4 sulfur cluster binding"/>
    <property type="evidence" value="ECO:0007669"/>
    <property type="project" value="TreeGrafter"/>
</dbReference>
<dbReference type="Gene3D" id="3.40.50.300">
    <property type="entry name" value="P-loop containing nucleotide triphosphate hydrolases"/>
    <property type="match status" value="1"/>
</dbReference>
<dbReference type="KEGG" id="aacx:DEACI_2121"/>
<dbReference type="Pfam" id="PF10609">
    <property type="entry name" value="ParA"/>
    <property type="match status" value="1"/>
</dbReference>
<comment type="function">
    <text evidence="6">Binds and transfers iron-sulfur (Fe-S) clusters to target apoproteins. Can hydrolyze ATP.</text>
</comment>
<keyword evidence="3 6" id="KW-0067">ATP-binding</keyword>
<keyword evidence="4 6" id="KW-0408">Iron</keyword>
<organism evidence="7">
    <name type="scientific">Acididesulfobacillus acetoxydans</name>
    <dbReference type="NCBI Taxonomy" id="1561005"/>
    <lineage>
        <taxon>Bacteria</taxon>
        <taxon>Bacillati</taxon>
        <taxon>Bacillota</taxon>
        <taxon>Clostridia</taxon>
        <taxon>Eubacteriales</taxon>
        <taxon>Peptococcaceae</taxon>
        <taxon>Acididesulfobacillus</taxon>
    </lineage>
</organism>
<keyword evidence="1 6" id="KW-0479">Metal-binding</keyword>
<dbReference type="GO" id="GO:0140663">
    <property type="term" value="F:ATP-dependent FeS chaperone activity"/>
    <property type="evidence" value="ECO:0007669"/>
    <property type="project" value="InterPro"/>
</dbReference>
<evidence type="ECO:0000313" key="7">
    <source>
        <dbReference type="EMBL" id="CAA7601454.1"/>
    </source>
</evidence>